<feature type="compositionally biased region" description="Low complexity" evidence="2">
    <location>
        <begin position="465"/>
        <end position="480"/>
    </location>
</feature>
<keyword evidence="4" id="KW-1185">Reference proteome</keyword>
<feature type="region of interest" description="Disordered" evidence="2">
    <location>
        <begin position="215"/>
        <end position="246"/>
    </location>
</feature>
<feature type="region of interest" description="Disordered" evidence="2">
    <location>
        <begin position="429"/>
        <end position="448"/>
    </location>
</feature>
<feature type="region of interest" description="Disordered" evidence="2">
    <location>
        <begin position="1654"/>
        <end position="1674"/>
    </location>
</feature>
<dbReference type="SMART" id="SM00398">
    <property type="entry name" value="HMG"/>
    <property type="match status" value="1"/>
</dbReference>
<dbReference type="PANTHER" id="PTHR17609">
    <property type="entry name" value="HMG DOMAIN-CONTAINING PROTEIN 3"/>
    <property type="match status" value="1"/>
</dbReference>
<feature type="region of interest" description="Disordered" evidence="2">
    <location>
        <begin position="1442"/>
        <end position="1500"/>
    </location>
</feature>
<dbReference type="GO" id="GO:0003677">
    <property type="term" value="F:DNA binding"/>
    <property type="evidence" value="ECO:0007669"/>
    <property type="project" value="UniProtKB-UniRule"/>
</dbReference>
<dbReference type="InterPro" id="IPR039598">
    <property type="entry name" value="HMGXB3"/>
</dbReference>
<feature type="DNA-binding region" description="HMG box" evidence="1">
    <location>
        <begin position="64"/>
        <end position="123"/>
    </location>
</feature>
<dbReference type="InterPro" id="IPR040648">
    <property type="entry name" value="HMGXB3_CxC4"/>
</dbReference>
<feature type="compositionally biased region" description="Low complexity" evidence="2">
    <location>
        <begin position="898"/>
        <end position="909"/>
    </location>
</feature>
<dbReference type="Gene3D" id="1.10.30.10">
    <property type="entry name" value="High mobility group box domain"/>
    <property type="match status" value="1"/>
</dbReference>
<proteinExistence type="predicted"/>
<dbReference type="Proteomes" id="UP001318040">
    <property type="component" value="Chromosome 61"/>
</dbReference>
<accession>A0AAJ7UAU7</accession>
<evidence type="ECO:0000313" key="5">
    <source>
        <dbReference type="RefSeq" id="XP_032832842.1"/>
    </source>
</evidence>
<keyword evidence="1" id="KW-0238">DNA-binding</keyword>
<feature type="region of interest" description="Disordered" evidence="2">
    <location>
        <begin position="1588"/>
        <end position="1634"/>
    </location>
</feature>
<protein>
    <submittedName>
        <fullName evidence="5">LOW QUALITY PROTEIN: HMG domain-containing protein 3</fullName>
    </submittedName>
</protein>
<organism evidence="4 5">
    <name type="scientific">Petromyzon marinus</name>
    <name type="common">Sea lamprey</name>
    <dbReference type="NCBI Taxonomy" id="7757"/>
    <lineage>
        <taxon>Eukaryota</taxon>
        <taxon>Metazoa</taxon>
        <taxon>Chordata</taxon>
        <taxon>Craniata</taxon>
        <taxon>Vertebrata</taxon>
        <taxon>Cyclostomata</taxon>
        <taxon>Hyperoartia</taxon>
        <taxon>Petromyzontiformes</taxon>
        <taxon>Petromyzontidae</taxon>
        <taxon>Petromyzon</taxon>
    </lineage>
</organism>
<dbReference type="GO" id="GO:0005634">
    <property type="term" value="C:nucleus"/>
    <property type="evidence" value="ECO:0007669"/>
    <property type="project" value="UniProtKB-UniRule"/>
</dbReference>
<feature type="domain" description="HMG box" evidence="3">
    <location>
        <begin position="64"/>
        <end position="123"/>
    </location>
</feature>
<keyword evidence="1" id="KW-0539">Nucleus</keyword>
<feature type="region of interest" description="Disordered" evidence="2">
    <location>
        <begin position="1"/>
        <end position="70"/>
    </location>
</feature>
<gene>
    <name evidence="5" type="primary">HMGXB3</name>
</gene>
<evidence type="ECO:0000256" key="1">
    <source>
        <dbReference type="PROSITE-ProRule" id="PRU00267"/>
    </source>
</evidence>
<feature type="compositionally biased region" description="Gly residues" evidence="2">
    <location>
        <begin position="169"/>
        <end position="188"/>
    </location>
</feature>
<feature type="region of interest" description="Disordered" evidence="2">
    <location>
        <begin position="119"/>
        <end position="153"/>
    </location>
</feature>
<dbReference type="Pfam" id="PF00505">
    <property type="entry name" value="HMG_box"/>
    <property type="match status" value="1"/>
</dbReference>
<feature type="region of interest" description="Disordered" evidence="2">
    <location>
        <begin position="462"/>
        <end position="507"/>
    </location>
</feature>
<feature type="compositionally biased region" description="Low complexity" evidence="2">
    <location>
        <begin position="1615"/>
        <end position="1634"/>
    </location>
</feature>
<evidence type="ECO:0000259" key="3">
    <source>
        <dbReference type="PROSITE" id="PS50118"/>
    </source>
</evidence>
<dbReference type="InterPro" id="IPR009071">
    <property type="entry name" value="HMG_box_dom"/>
</dbReference>
<dbReference type="Pfam" id="PF18717">
    <property type="entry name" value="CxC4"/>
    <property type="match status" value="1"/>
</dbReference>
<dbReference type="InterPro" id="IPR036910">
    <property type="entry name" value="HMG_box_dom_sf"/>
</dbReference>
<dbReference type="KEGG" id="pmrn:116955694"/>
<feature type="region of interest" description="Disordered" evidence="2">
    <location>
        <begin position="169"/>
        <end position="189"/>
    </location>
</feature>
<name>A0AAJ7UAU7_PETMA</name>
<dbReference type="RefSeq" id="XP_032832842.1">
    <property type="nucleotide sequence ID" value="XM_032976951.1"/>
</dbReference>
<dbReference type="SUPFAM" id="SSF47095">
    <property type="entry name" value="HMG-box"/>
    <property type="match status" value="1"/>
</dbReference>
<dbReference type="CTD" id="22993"/>
<feature type="region of interest" description="Disordered" evidence="2">
    <location>
        <begin position="891"/>
        <end position="925"/>
    </location>
</feature>
<sequence length="1674" mass="170832">METDDITFVTEEVESGYHGYAETPGGVDVGGAPPAGASPSSGAGEEEVHRKRRPRGHGDPDRKGKRPRPAYLHYYTEAHARVRRQHPELPRSEINRRVSEGWRRLAVGERDVYLQRAHAERARASTPATTGGALSMSTAPSPEPPTSSPLPGFRRILPRSVYLVIPAAGGKGGWRGGPGDSGRGGAVAGGQVPAWEEAAVGAVVEADAATQSAVQSVLVSPPGSGSERGLGATPSSTAEGPPRRPERGLEVVVMETLPPPPPPHDWGGTEGAVAPVHVPGFAGTHSAPPVEESRAQFILVPVSNATQDGHTPGKATGKSTYTRRGRGSCPGAGCCFGYVTRHKPPVCPHCGTWLGGKWVPRAGAVARGAPAAAAAAAAAAAPPAAKGGGGGGGGKGGVDLAVAKRLCLGSLPVTAVFDVSIQLHGAEASSVGGEPLPGPPTPAGSAEPNQAVAGLMVATATGPEGAAQPRGPPCRAGAAAKDAVSPSPPPDGMSNGKDPGAPASRSPILPAAVHAGKGSAEVARVPPVLPSGPRVSPAGGVRVGLRPIAKEPSARNPRRHFTASSPRPVQLIAGTPPVRGMFDNFAIQLPLGASGPGRTVALQPAPPPALPPPTPFCGPVGPVQRVSPRPLRAILPAVATAVPAATPAPVPTAAPGPAATSSAPPAAAAAAAGVAAGVAFVQFIAVPGPRCSAEGGVLVAGGGGGGGGGRPGETPPTAGGSAPLAATLVSLPQQQQQQQQIAAALAVQPAPPQAGLKASTLKQLGQAGTGGEGAQVEEGNFGTLVQAHHRLHHPFELGLATSRGKGHCKSPGCGFVYMNRHKPLACPKCGAALRSQSRRALRSQAQPCYDEVLEAVARADEAALADDAEPAGDEEDRGDAVAVTMMMTAEGAGEEGAPEAGEAAAGPGARPLADPGRPLTAQQRVVQRRSTVALLRRSLHIPESEAELAPALARVALRDAATSRAEASSCTVEEGKEAGEEGRWGGRRWRRRRWRRWCCWRRRGGGLVLHRAGGEGPGWALGYGPSAHLCQLCGTWLSSVDRSMLGLDEDCWLLSSCHLLRVSAVVKMCLEPSCLALHGFCDINSGLFNVGNRLLVTLDLLLHIRQRVRDGDNPSDTAREIVHAAGGGFGRGGPPGAERPPPAALSELLAAGYWAFESLTARDYNDMICGVCGVAPRLELAQRGAHGLLDLDDLELVWPGEEGEANEVGGEEVSADDFWSLMETEALEAAAFPGAAAPRLEAAAVAPFIPPLMRGALTINTERDKVERGPASGCAESLMRLVLAGELDVATLHSSPRERLEDACQRCGLPCSATLSREELCVSLVCLYASVLDGGRPPGSETLARPSHTGGKIYKMCPHQVISASKYLVRAERARDHVDLLVSCLHWPPVYVSDLARDVALNVEARYPALAAQLWGLTQGCFSDPFAPPQLVSCPELQEQCFAEDDPSPEGSLVHPVTRSTRRWVAQAPPPTATTAGDAGDGDGDGGGDGDPGGHRPHRSLSACRELEPYDAALAGLDASPASARRRSRPARFSSAPHYFLFSRLCDFLTSRDVVAHQIGALLAACQPGQVLIRDSLYRLGVAQLEGDVDEGGEEEEAAEEGADDVRGEGGGDDAGAADAATDGHGEAAAAAPNGAAGEVATVVGGGGAGGGGVGGDIAAGAGDGGGGGGGGAG</sequence>
<feature type="compositionally biased region" description="Low complexity" evidence="2">
    <location>
        <begin position="24"/>
        <end position="43"/>
    </location>
</feature>
<evidence type="ECO:0000313" key="4">
    <source>
        <dbReference type="Proteomes" id="UP001318040"/>
    </source>
</evidence>
<reference evidence="5" key="1">
    <citation type="submission" date="2025-08" db="UniProtKB">
        <authorList>
            <consortium name="RefSeq"/>
        </authorList>
    </citation>
    <scope>IDENTIFICATION</scope>
    <source>
        <tissue evidence="5">Sperm</tissue>
    </source>
</reference>
<dbReference type="PANTHER" id="PTHR17609:SF2">
    <property type="entry name" value="HMG DOMAIN-CONTAINING PROTEIN 3"/>
    <property type="match status" value="1"/>
</dbReference>
<evidence type="ECO:0000256" key="2">
    <source>
        <dbReference type="SAM" id="MobiDB-lite"/>
    </source>
</evidence>
<dbReference type="PROSITE" id="PS50118">
    <property type="entry name" value="HMG_BOX_2"/>
    <property type="match status" value="1"/>
</dbReference>
<feature type="compositionally biased region" description="Acidic residues" evidence="2">
    <location>
        <begin position="1588"/>
        <end position="1603"/>
    </location>
</feature>